<dbReference type="RefSeq" id="WP_227570465.1">
    <property type="nucleotide sequence ID" value="NZ_CP101988.1"/>
</dbReference>
<dbReference type="EMBL" id="CP101988">
    <property type="protein sequence ID" value="UUI74679.1"/>
    <property type="molecule type" value="Genomic_DNA"/>
</dbReference>
<organism evidence="2 3">
    <name type="scientific">Cellulomonas chengniuliangii</name>
    <dbReference type="NCBI Taxonomy" id="2968084"/>
    <lineage>
        <taxon>Bacteria</taxon>
        <taxon>Bacillati</taxon>
        <taxon>Actinomycetota</taxon>
        <taxon>Actinomycetes</taxon>
        <taxon>Micrococcales</taxon>
        <taxon>Cellulomonadaceae</taxon>
        <taxon>Cellulomonas</taxon>
    </lineage>
</organism>
<dbReference type="InterPro" id="IPR035985">
    <property type="entry name" value="Ubiquitin-activating_enz"/>
</dbReference>
<evidence type="ECO:0000313" key="3">
    <source>
        <dbReference type="Proteomes" id="UP001316189"/>
    </source>
</evidence>
<evidence type="ECO:0000313" key="2">
    <source>
        <dbReference type="EMBL" id="UUI74679.1"/>
    </source>
</evidence>
<dbReference type="Gene3D" id="3.40.50.720">
    <property type="entry name" value="NAD(P)-binding Rossmann-like Domain"/>
    <property type="match status" value="1"/>
</dbReference>
<reference evidence="2 3" key="1">
    <citation type="submission" date="2022-07" db="EMBL/GenBank/DDBJ databases">
        <title>Novel species in genus cellulomonas.</title>
        <authorList>
            <person name="Ye L."/>
        </authorList>
    </citation>
    <scope>NUCLEOTIDE SEQUENCE [LARGE SCALE GENOMIC DNA]</scope>
    <source>
        <strain evidence="3">zg-Y338</strain>
    </source>
</reference>
<keyword evidence="2" id="KW-0548">Nucleotidyltransferase</keyword>
<evidence type="ECO:0000259" key="1">
    <source>
        <dbReference type="Pfam" id="PF00899"/>
    </source>
</evidence>
<protein>
    <submittedName>
        <fullName evidence="2">ThiF family adenylyltransferase</fullName>
    </submittedName>
</protein>
<keyword evidence="2" id="KW-0808">Transferase</keyword>
<proteinExistence type="predicted"/>
<keyword evidence="3" id="KW-1185">Reference proteome</keyword>
<dbReference type="Pfam" id="PF00899">
    <property type="entry name" value="ThiF"/>
    <property type="match status" value="1"/>
</dbReference>
<accession>A0ABY5KYD4</accession>
<dbReference type="Proteomes" id="UP001316189">
    <property type="component" value="Chromosome"/>
</dbReference>
<dbReference type="InterPro" id="IPR000594">
    <property type="entry name" value="ThiF_NAD_FAD-bd"/>
</dbReference>
<dbReference type="SUPFAM" id="SSF69572">
    <property type="entry name" value="Activating enzymes of the ubiquitin-like proteins"/>
    <property type="match status" value="1"/>
</dbReference>
<gene>
    <name evidence="2" type="ORF">NP064_12915</name>
</gene>
<feature type="domain" description="THIF-type NAD/FAD binding fold" evidence="1">
    <location>
        <begin position="113"/>
        <end position="335"/>
    </location>
</feature>
<name>A0ABY5KYD4_9CELL</name>
<sequence>MRLRPGLRVLRRGPAEVQIGADPRWAVRLVDLPASEVDLLLTLDHGGDLHALVGSAGRHGVSSARADRLTDALRSARLTSDGARRSGPPLRPGAAAEVEAWTLLREDGDGAAQVRARAARSVGVVGLGRVGLGAALTLATAGVGVILLDDDSWVTSLDVGPSGYRVSDVGGPRLVAAARAIRDISPETRLALPPGRAPDVILHVEHGAADPATAVALIASGVTHLSVVLREADACVGPFVVPGQGPCLRCLDLHRADADPAWPTVAAQLVMAPPRGMPTAGEPGVLAGVCAALAAAEVLAHLDGRTPRTCGSTIEVAMPDVLPRLREWEAHPQCGCASLPPASPPAPAVTPPDGA</sequence>
<dbReference type="GO" id="GO:0016779">
    <property type="term" value="F:nucleotidyltransferase activity"/>
    <property type="evidence" value="ECO:0007669"/>
    <property type="project" value="UniProtKB-KW"/>
</dbReference>